<evidence type="ECO:0000256" key="11">
    <source>
        <dbReference type="ARBA" id="ARBA00031130"/>
    </source>
</evidence>
<dbReference type="VEuPathDB" id="VectorBase:RSAN_056872"/>
<evidence type="ECO:0000256" key="8">
    <source>
        <dbReference type="ARBA" id="ARBA00023239"/>
    </source>
</evidence>
<accession>A0A9D4T8Z4</accession>
<dbReference type="GO" id="GO:0006508">
    <property type="term" value="P:proteolysis"/>
    <property type="evidence" value="ECO:0007669"/>
    <property type="project" value="UniProtKB-KW"/>
</dbReference>
<dbReference type="InterPro" id="IPR036590">
    <property type="entry name" value="SRAP-like"/>
</dbReference>
<sequence length="181" mass="20460">MYIGLSKPCLSLACQYQDPEGSYQCPEWCDIDLNGTYEPSYNVAPTSYCPVLVDNSKLDDNMPSKRVLAAMKWGLVPSWHRGDPADFELHKFNCRVEGCNSRKCYQPAIAKGRRCVVVAEGYYEWKKPASCATKEAFFVYFKQPAGISMVTRDWDCKWEGENSLPGRPLARSQAADNGRHI</sequence>
<evidence type="ECO:0000256" key="6">
    <source>
        <dbReference type="ARBA" id="ARBA00023124"/>
    </source>
</evidence>
<evidence type="ECO:0000256" key="3">
    <source>
        <dbReference type="ARBA" id="ARBA00022670"/>
    </source>
</evidence>
<dbReference type="GO" id="GO:0106300">
    <property type="term" value="P:protein-DNA covalent cross-linking repair"/>
    <property type="evidence" value="ECO:0007669"/>
    <property type="project" value="InterPro"/>
</dbReference>
<evidence type="ECO:0000256" key="5">
    <source>
        <dbReference type="ARBA" id="ARBA00022801"/>
    </source>
</evidence>
<name>A0A9D4T8Z4_RHISA</name>
<comment type="caution">
    <text evidence="12">The sequence shown here is derived from an EMBL/GenBank/DDBJ whole genome shotgun (WGS) entry which is preliminary data.</text>
</comment>
<evidence type="ECO:0000256" key="9">
    <source>
        <dbReference type="ARBA" id="ARBA00030390"/>
    </source>
</evidence>
<comment type="similarity">
    <text evidence="1">Belongs to the SOS response-associated peptidase family.</text>
</comment>
<reference evidence="12" key="1">
    <citation type="journal article" date="2020" name="Cell">
        <title>Large-Scale Comparative Analyses of Tick Genomes Elucidate Their Genetic Diversity and Vector Capacities.</title>
        <authorList>
            <consortium name="Tick Genome and Microbiome Consortium (TIGMIC)"/>
            <person name="Jia N."/>
            <person name="Wang J."/>
            <person name="Shi W."/>
            <person name="Du L."/>
            <person name="Sun Y."/>
            <person name="Zhan W."/>
            <person name="Jiang J.F."/>
            <person name="Wang Q."/>
            <person name="Zhang B."/>
            <person name="Ji P."/>
            <person name="Bell-Sakyi L."/>
            <person name="Cui X.M."/>
            <person name="Yuan T.T."/>
            <person name="Jiang B.G."/>
            <person name="Yang W.F."/>
            <person name="Lam T.T."/>
            <person name="Chang Q.C."/>
            <person name="Ding S.J."/>
            <person name="Wang X.J."/>
            <person name="Zhu J.G."/>
            <person name="Ruan X.D."/>
            <person name="Zhao L."/>
            <person name="Wei J.T."/>
            <person name="Ye R.Z."/>
            <person name="Que T.C."/>
            <person name="Du C.H."/>
            <person name="Zhou Y.H."/>
            <person name="Cheng J.X."/>
            <person name="Dai P.F."/>
            <person name="Guo W.B."/>
            <person name="Han X.H."/>
            <person name="Huang E.J."/>
            <person name="Li L.F."/>
            <person name="Wei W."/>
            <person name="Gao Y.C."/>
            <person name="Liu J.Z."/>
            <person name="Shao H.Z."/>
            <person name="Wang X."/>
            <person name="Wang C.C."/>
            <person name="Yang T.C."/>
            <person name="Huo Q.B."/>
            <person name="Li W."/>
            <person name="Chen H.Y."/>
            <person name="Chen S.E."/>
            <person name="Zhou L.G."/>
            <person name="Ni X.B."/>
            <person name="Tian J.H."/>
            <person name="Sheng Y."/>
            <person name="Liu T."/>
            <person name="Pan Y.S."/>
            <person name="Xia L.Y."/>
            <person name="Li J."/>
            <person name="Zhao F."/>
            <person name="Cao W.C."/>
        </authorList>
    </citation>
    <scope>NUCLEOTIDE SEQUENCE</scope>
    <source>
        <strain evidence="12">Rsan-2018</strain>
    </source>
</reference>
<keyword evidence="13" id="KW-1185">Reference proteome</keyword>
<dbReference type="AlphaFoldDB" id="A0A9D4T8Z4"/>
<keyword evidence="4" id="KW-0227">DNA damage</keyword>
<dbReference type="Pfam" id="PF02586">
    <property type="entry name" value="SRAP"/>
    <property type="match status" value="1"/>
</dbReference>
<evidence type="ECO:0000313" key="13">
    <source>
        <dbReference type="Proteomes" id="UP000821837"/>
    </source>
</evidence>
<evidence type="ECO:0000256" key="1">
    <source>
        <dbReference type="ARBA" id="ARBA00008136"/>
    </source>
</evidence>
<dbReference type="GO" id="GO:0016829">
    <property type="term" value="F:lyase activity"/>
    <property type="evidence" value="ECO:0007669"/>
    <property type="project" value="UniProtKB-KW"/>
</dbReference>
<dbReference type="PANTHER" id="PTHR13604:SF0">
    <property type="entry name" value="ABASIC SITE PROCESSING PROTEIN HMCES"/>
    <property type="match status" value="1"/>
</dbReference>
<proteinExistence type="inferred from homology"/>
<reference evidence="12" key="2">
    <citation type="submission" date="2021-09" db="EMBL/GenBank/DDBJ databases">
        <authorList>
            <person name="Jia N."/>
            <person name="Wang J."/>
            <person name="Shi W."/>
            <person name="Du L."/>
            <person name="Sun Y."/>
            <person name="Zhan W."/>
            <person name="Jiang J."/>
            <person name="Wang Q."/>
            <person name="Zhang B."/>
            <person name="Ji P."/>
            <person name="Sakyi L.B."/>
            <person name="Cui X."/>
            <person name="Yuan T."/>
            <person name="Jiang B."/>
            <person name="Yang W."/>
            <person name="Lam T.T.-Y."/>
            <person name="Chang Q."/>
            <person name="Ding S."/>
            <person name="Wang X."/>
            <person name="Zhu J."/>
            <person name="Ruan X."/>
            <person name="Zhao L."/>
            <person name="Wei J."/>
            <person name="Que T."/>
            <person name="Du C."/>
            <person name="Cheng J."/>
            <person name="Dai P."/>
            <person name="Han X."/>
            <person name="Huang E."/>
            <person name="Gao Y."/>
            <person name="Liu J."/>
            <person name="Shao H."/>
            <person name="Ye R."/>
            <person name="Li L."/>
            <person name="Wei W."/>
            <person name="Wang X."/>
            <person name="Wang C."/>
            <person name="Huo Q."/>
            <person name="Li W."/>
            <person name="Guo W."/>
            <person name="Chen H."/>
            <person name="Chen S."/>
            <person name="Zhou L."/>
            <person name="Zhou L."/>
            <person name="Ni X."/>
            <person name="Tian J."/>
            <person name="Zhou Y."/>
            <person name="Sheng Y."/>
            <person name="Liu T."/>
            <person name="Pan Y."/>
            <person name="Xia L."/>
            <person name="Li J."/>
            <person name="Zhao F."/>
            <person name="Cao W."/>
        </authorList>
    </citation>
    <scope>NUCLEOTIDE SEQUENCE</scope>
    <source>
        <strain evidence="12">Rsan-2018</strain>
        <tissue evidence="12">Larvae</tissue>
    </source>
</reference>
<dbReference type="Gene3D" id="3.90.1680.10">
    <property type="entry name" value="SOS response associated peptidase-like"/>
    <property type="match status" value="1"/>
</dbReference>
<dbReference type="GO" id="GO:0008233">
    <property type="term" value="F:peptidase activity"/>
    <property type="evidence" value="ECO:0007669"/>
    <property type="project" value="UniProtKB-KW"/>
</dbReference>
<organism evidence="12 13">
    <name type="scientific">Rhipicephalus sanguineus</name>
    <name type="common">Brown dog tick</name>
    <name type="synonym">Ixodes sanguineus</name>
    <dbReference type="NCBI Taxonomy" id="34632"/>
    <lineage>
        <taxon>Eukaryota</taxon>
        <taxon>Metazoa</taxon>
        <taxon>Ecdysozoa</taxon>
        <taxon>Arthropoda</taxon>
        <taxon>Chelicerata</taxon>
        <taxon>Arachnida</taxon>
        <taxon>Acari</taxon>
        <taxon>Parasitiformes</taxon>
        <taxon>Ixodida</taxon>
        <taxon>Ixodoidea</taxon>
        <taxon>Ixodidae</taxon>
        <taxon>Rhipicephalinae</taxon>
        <taxon>Rhipicephalus</taxon>
        <taxon>Rhipicephalus</taxon>
    </lineage>
</organism>
<keyword evidence="6" id="KW-0190">Covalent protein-DNA linkage</keyword>
<evidence type="ECO:0000313" key="12">
    <source>
        <dbReference type="EMBL" id="KAH7982997.1"/>
    </source>
</evidence>
<protein>
    <recommendedName>
        <fullName evidence="2">Abasic site processing protein HMCES</fullName>
    </recommendedName>
    <alternativeName>
        <fullName evidence="9">Embryonic stem cell-specific 5-hydroxymethylcytosine-binding protein</fullName>
    </alternativeName>
    <alternativeName>
        <fullName evidence="10">Peptidase HMCES</fullName>
    </alternativeName>
    <alternativeName>
        <fullName evidence="11">SRAP domain-containing protein 1</fullName>
    </alternativeName>
</protein>
<dbReference type="PANTHER" id="PTHR13604">
    <property type="entry name" value="DC12-RELATED"/>
    <property type="match status" value="1"/>
</dbReference>
<keyword evidence="5" id="KW-0378">Hydrolase</keyword>
<dbReference type="Proteomes" id="UP000821837">
    <property type="component" value="Chromosome 1"/>
</dbReference>
<gene>
    <name evidence="12" type="ORF">HPB52_008652</name>
</gene>
<dbReference type="InterPro" id="IPR003738">
    <property type="entry name" value="SRAP"/>
</dbReference>
<dbReference type="EMBL" id="JABSTV010001245">
    <property type="protein sequence ID" value="KAH7982997.1"/>
    <property type="molecule type" value="Genomic_DNA"/>
</dbReference>
<keyword evidence="8" id="KW-0456">Lyase</keyword>
<dbReference type="SUPFAM" id="SSF143081">
    <property type="entry name" value="BB1717-like"/>
    <property type="match status" value="1"/>
</dbReference>
<evidence type="ECO:0000256" key="7">
    <source>
        <dbReference type="ARBA" id="ARBA00023125"/>
    </source>
</evidence>
<keyword evidence="7" id="KW-0238">DNA-binding</keyword>
<evidence type="ECO:0000256" key="2">
    <source>
        <dbReference type="ARBA" id="ARBA00015888"/>
    </source>
</evidence>
<evidence type="ECO:0000256" key="4">
    <source>
        <dbReference type="ARBA" id="ARBA00022763"/>
    </source>
</evidence>
<dbReference type="GO" id="GO:0003697">
    <property type="term" value="F:single-stranded DNA binding"/>
    <property type="evidence" value="ECO:0007669"/>
    <property type="project" value="InterPro"/>
</dbReference>
<keyword evidence="3" id="KW-0645">Protease</keyword>
<evidence type="ECO:0000256" key="10">
    <source>
        <dbReference type="ARBA" id="ARBA00030898"/>
    </source>
</evidence>